<organism evidence="2 3">
    <name type="scientific">Nonomuraea salmonea</name>
    <dbReference type="NCBI Taxonomy" id="46181"/>
    <lineage>
        <taxon>Bacteria</taxon>
        <taxon>Bacillati</taxon>
        <taxon>Actinomycetota</taxon>
        <taxon>Actinomycetes</taxon>
        <taxon>Streptosporangiales</taxon>
        <taxon>Streptosporangiaceae</taxon>
        <taxon>Nonomuraea</taxon>
    </lineage>
</organism>
<protein>
    <submittedName>
        <fullName evidence="2">ImmA/IrrE family metallo-endopeptidase</fullName>
    </submittedName>
</protein>
<keyword evidence="3" id="KW-1185">Reference proteome</keyword>
<proteinExistence type="predicted"/>
<dbReference type="EMBL" id="JBHMCF010000040">
    <property type="protein sequence ID" value="MFB9474761.1"/>
    <property type="molecule type" value="Genomic_DNA"/>
</dbReference>
<comment type="caution">
    <text evidence="2">The sequence shown here is derived from an EMBL/GenBank/DDBJ whole genome shotgun (WGS) entry which is preliminary data.</text>
</comment>
<dbReference type="RefSeq" id="WP_379484551.1">
    <property type="nucleotide sequence ID" value="NZ_JBHMCF010000040.1"/>
</dbReference>
<evidence type="ECO:0000313" key="3">
    <source>
        <dbReference type="Proteomes" id="UP001589568"/>
    </source>
</evidence>
<evidence type="ECO:0000313" key="2">
    <source>
        <dbReference type="EMBL" id="MFB9474761.1"/>
    </source>
</evidence>
<reference evidence="2 3" key="1">
    <citation type="submission" date="2024-09" db="EMBL/GenBank/DDBJ databases">
        <authorList>
            <person name="Sun Q."/>
            <person name="Mori K."/>
        </authorList>
    </citation>
    <scope>NUCLEOTIDE SEQUENCE [LARGE SCALE GENOMIC DNA]</scope>
    <source>
        <strain evidence="2 3">JCM 3324</strain>
    </source>
</reference>
<sequence length="302" mass="33013">MNWDVAHRVASMAAVQAHRDLGVDRLQYVDVYAALRRAGVIGMARPMARLFGVYVSPQDNGPAVLLNENLDIIAQRHTAAHELGHHRLGHRSAYDQELDRATRWGDGTWPDEEKIAEAFAAWFLMPPPSVRAALDRIGVPRPQLPVHAYQVARWLGTSYAGTVHHLYRLRMLTRERKTLWLKAKPATLKAMLADGAVTGIAHVHVIGPGAHEATIRVDAGDLITLRSPGARFGPLPEGLLSADRGQGQLFAEEAALAAAAEVNEAFTGTAEVTVRIPDSDDLLQVTVERQAPRTGAQKLWPA</sequence>
<name>A0ABV5NWR8_9ACTN</name>
<dbReference type="Proteomes" id="UP001589568">
    <property type="component" value="Unassembled WGS sequence"/>
</dbReference>
<accession>A0ABV5NWR8</accession>
<dbReference type="Gene3D" id="1.10.10.2910">
    <property type="match status" value="1"/>
</dbReference>
<dbReference type="PANTHER" id="PTHR43236:SF1">
    <property type="entry name" value="BLL7220 PROTEIN"/>
    <property type="match status" value="1"/>
</dbReference>
<gene>
    <name evidence="2" type="ORF">ACFFR3_35155</name>
</gene>
<dbReference type="InterPro" id="IPR010359">
    <property type="entry name" value="IrrE_HExxH"/>
</dbReference>
<dbReference type="Pfam" id="PF06114">
    <property type="entry name" value="Peptidase_M78"/>
    <property type="match status" value="1"/>
</dbReference>
<dbReference type="PANTHER" id="PTHR43236">
    <property type="entry name" value="ANTITOXIN HIGA1"/>
    <property type="match status" value="1"/>
</dbReference>
<feature type="domain" description="IrrE N-terminal-like" evidence="1">
    <location>
        <begin position="58"/>
        <end position="134"/>
    </location>
</feature>
<evidence type="ECO:0000259" key="1">
    <source>
        <dbReference type="Pfam" id="PF06114"/>
    </source>
</evidence>
<dbReference type="InterPro" id="IPR052345">
    <property type="entry name" value="Rad_response_metalloprotease"/>
</dbReference>